<proteinExistence type="predicted"/>
<sequence>MKNKKQKNRINDNQELRRLGVLIEHVDSNVGLIAEQHGDIKKTLNMHTEMIGKLVVDIEIVKSDIEFIKHSFKKKVDIDEFAALERRVLILEKRR</sequence>
<dbReference type="Proteomes" id="UP000709672">
    <property type="component" value="Unassembled WGS sequence"/>
</dbReference>
<name>A0A931YD39_9BACT</name>
<dbReference type="AlphaFoldDB" id="A0A931YD39"/>
<protein>
    <submittedName>
        <fullName evidence="1">Uncharacterized protein</fullName>
    </submittedName>
</protein>
<dbReference type="EMBL" id="JACPHQ010000004">
    <property type="protein sequence ID" value="MBI2465693.1"/>
    <property type="molecule type" value="Genomic_DNA"/>
</dbReference>
<organism evidence="1 2">
    <name type="scientific">Candidatus Sungiibacteriota bacterium</name>
    <dbReference type="NCBI Taxonomy" id="2750080"/>
    <lineage>
        <taxon>Bacteria</taxon>
        <taxon>Candidatus Sungiibacteriota</taxon>
    </lineage>
</organism>
<evidence type="ECO:0000313" key="2">
    <source>
        <dbReference type="Proteomes" id="UP000709672"/>
    </source>
</evidence>
<accession>A0A931YD39</accession>
<evidence type="ECO:0000313" key="1">
    <source>
        <dbReference type="EMBL" id="MBI2465693.1"/>
    </source>
</evidence>
<comment type="caution">
    <text evidence="1">The sequence shown here is derived from an EMBL/GenBank/DDBJ whole genome shotgun (WGS) entry which is preliminary data.</text>
</comment>
<reference evidence="1" key="1">
    <citation type="submission" date="2020-07" db="EMBL/GenBank/DDBJ databases">
        <title>Huge and variable diversity of episymbiotic CPR bacteria and DPANN archaea in groundwater ecosystems.</title>
        <authorList>
            <person name="He C.Y."/>
            <person name="Keren R."/>
            <person name="Whittaker M."/>
            <person name="Farag I.F."/>
            <person name="Doudna J."/>
            <person name="Cate J.H.D."/>
            <person name="Banfield J.F."/>
        </authorList>
    </citation>
    <scope>NUCLEOTIDE SEQUENCE</scope>
    <source>
        <strain evidence="1">NC_groundwater_418_Ag_B-0.1um_45_10</strain>
    </source>
</reference>
<gene>
    <name evidence="1" type="ORF">HYV66_00455</name>
</gene>